<dbReference type="Gene3D" id="3.30.420.10">
    <property type="entry name" value="Ribonuclease H-like superfamily/Ribonuclease H"/>
    <property type="match status" value="1"/>
</dbReference>
<dbReference type="InterPro" id="IPR002156">
    <property type="entry name" value="RNaseH_domain"/>
</dbReference>
<evidence type="ECO:0000313" key="3">
    <source>
        <dbReference type="Proteomes" id="UP001630127"/>
    </source>
</evidence>
<dbReference type="InterPro" id="IPR044730">
    <property type="entry name" value="RNase_H-like_dom_plant"/>
</dbReference>
<keyword evidence="3" id="KW-1185">Reference proteome</keyword>
<accession>A0ABD3APU4</accession>
<comment type="caution">
    <text evidence="2">The sequence shown here is derived from an EMBL/GenBank/DDBJ whole genome shotgun (WGS) entry which is preliminary data.</text>
</comment>
<dbReference type="AlphaFoldDB" id="A0ABD3APU4"/>
<dbReference type="EMBL" id="JBJUIK010000003">
    <property type="protein sequence ID" value="KAL3533227.1"/>
    <property type="molecule type" value="Genomic_DNA"/>
</dbReference>
<name>A0ABD3APU4_9GENT</name>
<dbReference type="InterPro" id="IPR036397">
    <property type="entry name" value="RNaseH_sf"/>
</dbReference>
<dbReference type="SUPFAM" id="SSF53098">
    <property type="entry name" value="Ribonuclease H-like"/>
    <property type="match status" value="1"/>
</dbReference>
<reference evidence="2 3" key="1">
    <citation type="submission" date="2024-11" db="EMBL/GenBank/DDBJ databases">
        <title>A near-complete genome assembly of Cinchona calisaya.</title>
        <authorList>
            <person name="Lian D.C."/>
            <person name="Zhao X.W."/>
            <person name="Wei L."/>
        </authorList>
    </citation>
    <scope>NUCLEOTIDE SEQUENCE [LARGE SCALE GENOMIC DNA]</scope>
    <source>
        <tissue evidence="2">Nenye</tissue>
    </source>
</reference>
<gene>
    <name evidence="2" type="ORF">ACH5RR_006748</name>
</gene>
<dbReference type="PANTHER" id="PTHR47723:SF24">
    <property type="entry name" value="RNASE H TYPE-1 DOMAIN-CONTAINING PROTEIN"/>
    <property type="match status" value="1"/>
</dbReference>
<proteinExistence type="predicted"/>
<dbReference type="Proteomes" id="UP001630127">
    <property type="component" value="Unassembled WGS sequence"/>
</dbReference>
<evidence type="ECO:0000313" key="2">
    <source>
        <dbReference type="EMBL" id="KAL3533227.1"/>
    </source>
</evidence>
<dbReference type="CDD" id="cd06222">
    <property type="entry name" value="RNase_H_like"/>
    <property type="match status" value="1"/>
</dbReference>
<organism evidence="2 3">
    <name type="scientific">Cinchona calisaya</name>
    <dbReference type="NCBI Taxonomy" id="153742"/>
    <lineage>
        <taxon>Eukaryota</taxon>
        <taxon>Viridiplantae</taxon>
        <taxon>Streptophyta</taxon>
        <taxon>Embryophyta</taxon>
        <taxon>Tracheophyta</taxon>
        <taxon>Spermatophyta</taxon>
        <taxon>Magnoliopsida</taxon>
        <taxon>eudicotyledons</taxon>
        <taxon>Gunneridae</taxon>
        <taxon>Pentapetalae</taxon>
        <taxon>asterids</taxon>
        <taxon>lamiids</taxon>
        <taxon>Gentianales</taxon>
        <taxon>Rubiaceae</taxon>
        <taxon>Cinchonoideae</taxon>
        <taxon>Cinchoneae</taxon>
        <taxon>Cinchona</taxon>
    </lineage>
</organism>
<evidence type="ECO:0000259" key="1">
    <source>
        <dbReference type="Pfam" id="PF13456"/>
    </source>
</evidence>
<dbReference type="InterPro" id="IPR053151">
    <property type="entry name" value="RNase_H-like"/>
</dbReference>
<feature type="domain" description="RNase H type-1" evidence="1">
    <location>
        <begin position="262"/>
        <end position="345"/>
    </location>
</feature>
<dbReference type="Pfam" id="PF13456">
    <property type="entry name" value="RVT_3"/>
    <property type="match status" value="1"/>
</dbReference>
<dbReference type="InterPro" id="IPR012337">
    <property type="entry name" value="RNaseH-like_sf"/>
</dbReference>
<protein>
    <recommendedName>
        <fullName evidence="1">RNase H type-1 domain-containing protein</fullName>
    </recommendedName>
</protein>
<sequence>MTSNTKLLDSPITTSRYSILLTVGITDRYNFQVELTIQGWTKFGTRIQPGILSLVREFFANATWGWDKVVILRCVKISYDGEDIRAVIETFIVEQDEYGQYIAAKSMAILLSLDFSVEKRFIRRVGLQVVEYVAEIFAPGFILGIAAGATCAYSTNDRDNVVFGEECCLGRGNAISKLLRGRPSMESLMREFKKIDFVGSYTLTLIGEETCPGMALVCVEMDLTKPRLGQVLWVLKITMIQSHANGEKVDAPAGFALSFGFVSNMEVELLMFLEGIHLCLDKHFAPIVVETDSQILRYMILAKSWVRWSLHAIISHAKYLMSLCSVHIVHIFRVANIVANALARYVSSFSDVALLFDHKISSFIDGLVRLLCVQKPSITLMD</sequence>
<dbReference type="PANTHER" id="PTHR47723">
    <property type="entry name" value="OS05G0353850 PROTEIN"/>
    <property type="match status" value="1"/>
</dbReference>